<accession>A0ABU1K4P0</accession>
<keyword evidence="4" id="KW-1185">Reference proteome</keyword>
<evidence type="ECO:0000256" key="1">
    <source>
        <dbReference type="SAM" id="SignalP"/>
    </source>
</evidence>
<dbReference type="SUPFAM" id="SSF56601">
    <property type="entry name" value="beta-lactamase/transpeptidase-like"/>
    <property type="match status" value="1"/>
</dbReference>
<dbReference type="InterPro" id="IPR050491">
    <property type="entry name" value="AmpC-like"/>
</dbReference>
<feature type="chain" id="PRO_5047062085" evidence="1">
    <location>
        <begin position="20"/>
        <end position="440"/>
    </location>
</feature>
<comment type="caution">
    <text evidence="3">The sequence shown here is derived from an EMBL/GenBank/DDBJ whole genome shotgun (WGS) entry which is preliminary data.</text>
</comment>
<name>A0ABU1K4P0_9FLAO</name>
<evidence type="ECO:0000313" key="3">
    <source>
        <dbReference type="EMBL" id="MDR6300578.1"/>
    </source>
</evidence>
<dbReference type="Proteomes" id="UP001257659">
    <property type="component" value="Unassembled WGS sequence"/>
</dbReference>
<protein>
    <submittedName>
        <fullName evidence="3">CubicO group peptidase (Beta-lactamase class C family)</fullName>
    </submittedName>
</protein>
<dbReference type="RefSeq" id="WP_309727482.1">
    <property type="nucleotide sequence ID" value="NZ_JAVDQA010000002.1"/>
</dbReference>
<evidence type="ECO:0000313" key="4">
    <source>
        <dbReference type="Proteomes" id="UP001257659"/>
    </source>
</evidence>
<dbReference type="Gene3D" id="3.40.710.10">
    <property type="entry name" value="DD-peptidase/beta-lactamase superfamily"/>
    <property type="match status" value="1"/>
</dbReference>
<feature type="signal peptide" evidence="1">
    <location>
        <begin position="1"/>
        <end position="19"/>
    </location>
</feature>
<gene>
    <name evidence="3" type="ORF">GGR31_001209</name>
</gene>
<organism evidence="3 4">
    <name type="scientific">Mesonia maritima</name>
    <dbReference type="NCBI Taxonomy" id="1793873"/>
    <lineage>
        <taxon>Bacteria</taxon>
        <taxon>Pseudomonadati</taxon>
        <taxon>Bacteroidota</taxon>
        <taxon>Flavobacteriia</taxon>
        <taxon>Flavobacteriales</taxon>
        <taxon>Flavobacteriaceae</taxon>
        <taxon>Mesonia</taxon>
    </lineage>
</organism>
<keyword evidence="1" id="KW-0732">Signal</keyword>
<feature type="domain" description="Beta-lactamase-related" evidence="2">
    <location>
        <begin position="38"/>
        <end position="327"/>
    </location>
</feature>
<dbReference type="InterPro" id="IPR001466">
    <property type="entry name" value="Beta-lactam-related"/>
</dbReference>
<dbReference type="PANTHER" id="PTHR46825:SF7">
    <property type="entry name" value="D-ALANYL-D-ALANINE CARBOXYPEPTIDASE"/>
    <property type="match status" value="1"/>
</dbReference>
<dbReference type="InterPro" id="IPR012338">
    <property type="entry name" value="Beta-lactam/transpept-like"/>
</dbReference>
<dbReference type="EMBL" id="JAVDQA010000002">
    <property type="protein sequence ID" value="MDR6300578.1"/>
    <property type="molecule type" value="Genomic_DNA"/>
</dbReference>
<dbReference type="Pfam" id="PF00144">
    <property type="entry name" value="Beta-lactamase"/>
    <property type="match status" value="1"/>
</dbReference>
<reference evidence="3 4" key="1">
    <citation type="submission" date="2023-07" db="EMBL/GenBank/DDBJ databases">
        <title>Genomic Encyclopedia of Type Strains, Phase IV (KMG-IV): sequencing the most valuable type-strain genomes for metagenomic binning, comparative biology and taxonomic classification.</title>
        <authorList>
            <person name="Goeker M."/>
        </authorList>
    </citation>
    <scope>NUCLEOTIDE SEQUENCE [LARGE SCALE GENOMIC DNA]</scope>
    <source>
        <strain evidence="3 4">DSM 102814</strain>
    </source>
</reference>
<sequence length="440" mass="49553">MKKLLFALFVLLQVNPLFSQNFNKEKMDSLFQAIAEKDKAMLSISLAENGKEIYSKSIGYASLENHQKADKKTMYRIGSISKSFTAVIILQLIEEGKLQLDAKLSEFYPDLPNASNITIKNLLNHHSGLFNFTDKEDYLEMSRSKKSKKQLLKLIEKNGSIFKPGSDAQYSNTNFILLTFIAEDVSEKSFKTLVKQRIIEPLQLKRTRFGGEINLQNNEAASYTPEGKNWQIEEETHMSIPLGAGAMVSTPSDLVKFYIELFEGNLLTPSSLEKMQTIEDGYGLGLFEFPFYNKSSYGHSGGIDGFSSMAAYFPKENLAFAVTSNGTSISLNDVVIGVLSIYFGKDYEIPEYKETIKVDTEILEKYVGTYGSSNFPLDLTFQLHKGTLFCKATGQQEFPLSPISKTMFEFSPAGLTIEFIPQQEKLIFKQNAMQAELNRK</sequence>
<dbReference type="PANTHER" id="PTHR46825">
    <property type="entry name" value="D-ALANYL-D-ALANINE-CARBOXYPEPTIDASE/ENDOPEPTIDASE AMPH"/>
    <property type="match status" value="1"/>
</dbReference>
<evidence type="ECO:0000259" key="2">
    <source>
        <dbReference type="Pfam" id="PF00144"/>
    </source>
</evidence>
<proteinExistence type="predicted"/>